<keyword evidence="2" id="KW-0472">Membrane</keyword>
<comment type="caution">
    <text evidence="3">The sequence shown here is derived from an EMBL/GenBank/DDBJ whole genome shotgun (WGS) entry which is preliminary data.</text>
</comment>
<evidence type="ECO:0000313" key="4">
    <source>
        <dbReference type="Proteomes" id="UP001630303"/>
    </source>
</evidence>
<sequence length="255" mass="26794">MSGPYDRADDPDDVTLWAGRLRAWPTPPRSDVDGDDEVDDDTIVSPRPAPADDTVRVDRADPVDDTVISARPAPADDTVVSARATPVDDPAVSAFPEVDDETAPRRRPSDPSEPEPGILPSDETAPGRRRSRPEVAGPGIPPTDTTSTGDTAAGERRARSRPRVSTAGLPSGDPVPSAREARVPSAADHELYRPRADEAVRVARSAPAARAEDAPDAAAVHPRAPRRGRGRGVALAVAVVLIVMGAAITLFLLMG</sequence>
<protein>
    <submittedName>
        <fullName evidence="3">Uncharacterized protein</fullName>
    </submittedName>
</protein>
<evidence type="ECO:0000256" key="2">
    <source>
        <dbReference type="SAM" id="Phobius"/>
    </source>
</evidence>
<dbReference type="Proteomes" id="UP001630303">
    <property type="component" value="Unassembled WGS sequence"/>
</dbReference>
<feature type="compositionally biased region" description="Low complexity" evidence="1">
    <location>
        <begin position="142"/>
        <end position="152"/>
    </location>
</feature>
<name>A0ABW9GI14_9MICO</name>
<keyword evidence="2" id="KW-0812">Transmembrane</keyword>
<keyword evidence="4" id="KW-1185">Reference proteome</keyword>
<feature type="compositionally biased region" description="Acidic residues" evidence="1">
    <location>
        <begin position="33"/>
        <end position="42"/>
    </location>
</feature>
<feature type="compositionally biased region" description="Basic and acidic residues" evidence="1">
    <location>
        <begin position="179"/>
        <end position="201"/>
    </location>
</feature>
<evidence type="ECO:0000256" key="1">
    <source>
        <dbReference type="SAM" id="MobiDB-lite"/>
    </source>
</evidence>
<feature type="transmembrane region" description="Helical" evidence="2">
    <location>
        <begin position="233"/>
        <end position="254"/>
    </location>
</feature>
<gene>
    <name evidence="3" type="ORF">P5G46_11070</name>
</gene>
<dbReference type="EMBL" id="JAROCE010000003">
    <property type="protein sequence ID" value="MFM2721044.1"/>
    <property type="molecule type" value="Genomic_DNA"/>
</dbReference>
<dbReference type="RefSeq" id="WP_408905705.1">
    <property type="nucleotide sequence ID" value="NZ_JAROCE010000003.1"/>
</dbReference>
<accession>A0ABW9GI14</accession>
<feature type="compositionally biased region" description="Basic and acidic residues" evidence="1">
    <location>
        <begin position="53"/>
        <end position="62"/>
    </location>
</feature>
<organism evidence="3 4">
    <name type="scientific">Microbacterium mcarthurae</name>
    <dbReference type="NCBI Taxonomy" id="3035918"/>
    <lineage>
        <taxon>Bacteria</taxon>
        <taxon>Bacillati</taxon>
        <taxon>Actinomycetota</taxon>
        <taxon>Actinomycetes</taxon>
        <taxon>Micrococcales</taxon>
        <taxon>Microbacteriaceae</taxon>
        <taxon>Microbacterium</taxon>
    </lineage>
</organism>
<evidence type="ECO:0000313" key="3">
    <source>
        <dbReference type="EMBL" id="MFM2721044.1"/>
    </source>
</evidence>
<feature type="region of interest" description="Disordered" evidence="1">
    <location>
        <begin position="18"/>
        <end position="229"/>
    </location>
</feature>
<reference evidence="3 4" key="1">
    <citation type="submission" date="2023-03" db="EMBL/GenBank/DDBJ databases">
        <title>MT1 and MT2 Draft Genomes of Novel Species.</title>
        <authorList>
            <person name="Venkateswaran K."/>
        </authorList>
    </citation>
    <scope>NUCLEOTIDE SEQUENCE [LARGE SCALE GENOMIC DNA]</scope>
    <source>
        <strain evidence="3 4">IF8SW-P5</strain>
    </source>
</reference>
<proteinExistence type="predicted"/>
<keyword evidence="2" id="KW-1133">Transmembrane helix</keyword>